<proteinExistence type="predicted"/>
<protein>
    <recommendedName>
        <fullName evidence="5">DUF4283 domain-containing protein</fullName>
    </recommendedName>
</protein>
<dbReference type="AlphaFoldDB" id="A0A7J6DUD0"/>
<gene>
    <name evidence="2" type="ORF">F8388_011456</name>
    <name evidence="1" type="ORF">G4B88_023223</name>
</gene>
<comment type="caution">
    <text evidence="1">The sequence shown here is derived from an EMBL/GenBank/DDBJ whole genome shotgun (WGS) entry which is preliminary data.</text>
</comment>
<evidence type="ECO:0000313" key="3">
    <source>
        <dbReference type="Proteomes" id="UP000525078"/>
    </source>
</evidence>
<evidence type="ECO:0008006" key="5">
    <source>
        <dbReference type="Google" id="ProtNLM"/>
    </source>
</evidence>
<accession>A0A7J6DUD0</accession>
<evidence type="ECO:0000313" key="4">
    <source>
        <dbReference type="Proteomes" id="UP000583929"/>
    </source>
</evidence>
<keyword evidence="4" id="KW-1185">Reference proteome</keyword>
<evidence type="ECO:0000313" key="2">
    <source>
        <dbReference type="EMBL" id="KAF4377703.1"/>
    </source>
</evidence>
<dbReference type="EMBL" id="JAATIP010000078">
    <property type="protein sequence ID" value="KAF4377703.1"/>
    <property type="molecule type" value="Genomic_DNA"/>
</dbReference>
<reference evidence="3 4" key="1">
    <citation type="journal article" date="2020" name="bioRxiv">
        <title>Sequence and annotation of 42 cannabis genomes reveals extensive copy number variation in cannabinoid synthesis and pathogen resistance genes.</title>
        <authorList>
            <person name="Mckernan K.J."/>
            <person name="Helbert Y."/>
            <person name="Kane L.T."/>
            <person name="Ebling H."/>
            <person name="Zhang L."/>
            <person name="Liu B."/>
            <person name="Eaton Z."/>
            <person name="Mclaughlin S."/>
            <person name="Kingan S."/>
            <person name="Baybayan P."/>
            <person name="Concepcion G."/>
            <person name="Jordan M."/>
            <person name="Riva A."/>
            <person name="Barbazuk W."/>
            <person name="Harkins T."/>
        </authorList>
    </citation>
    <scope>NUCLEOTIDE SEQUENCE [LARGE SCALE GENOMIC DNA]</scope>
    <source>
        <strain evidence="3 4">cv. Jamaican Lion 4</strain>
        <strain evidence="1">Father</strain>
        <strain evidence="2">Mother</strain>
        <tissue evidence="1">Leaf</tissue>
    </source>
</reference>
<dbReference type="Proteomes" id="UP000583929">
    <property type="component" value="Unassembled WGS sequence"/>
</dbReference>
<evidence type="ECO:0000313" key="1">
    <source>
        <dbReference type="EMBL" id="KAF4349701.1"/>
    </source>
</evidence>
<sequence>MIQSSSSSPALSVFVRSGSVTPGDGCSPLQSTRSLLVHAVNGFAHQQIDPTIITTYFAALHLDLSQADLSLTLNTTLNLTDTETKIHSLSELPEEAEEDAGEEPSAFLTIKLLTNRHFNEDAFKNCLHQMWPSINVLVKEPNFFTIEFSSFGDYRRVLIGQPWHFDYKLMVMTPLKPDQQSLSRCSAQHPFGSKSLKTLFFIGHGL</sequence>
<name>A0A7J6DUD0_CANSA</name>
<dbReference type="Proteomes" id="UP000525078">
    <property type="component" value="Unassembled WGS sequence"/>
</dbReference>
<dbReference type="EMBL" id="JAATIQ010000628">
    <property type="protein sequence ID" value="KAF4349701.1"/>
    <property type="molecule type" value="Genomic_DNA"/>
</dbReference>
<organism evidence="1 4">
    <name type="scientific">Cannabis sativa</name>
    <name type="common">Hemp</name>
    <name type="synonym">Marijuana</name>
    <dbReference type="NCBI Taxonomy" id="3483"/>
    <lineage>
        <taxon>Eukaryota</taxon>
        <taxon>Viridiplantae</taxon>
        <taxon>Streptophyta</taxon>
        <taxon>Embryophyta</taxon>
        <taxon>Tracheophyta</taxon>
        <taxon>Spermatophyta</taxon>
        <taxon>Magnoliopsida</taxon>
        <taxon>eudicotyledons</taxon>
        <taxon>Gunneridae</taxon>
        <taxon>Pentapetalae</taxon>
        <taxon>rosids</taxon>
        <taxon>fabids</taxon>
        <taxon>Rosales</taxon>
        <taxon>Cannabaceae</taxon>
        <taxon>Cannabis</taxon>
    </lineage>
</organism>